<dbReference type="EMBL" id="FNID01000017">
    <property type="protein sequence ID" value="SDN37748.1"/>
    <property type="molecule type" value="Genomic_DNA"/>
</dbReference>
<feature type="non-terminal residue" evidence="2">
    <location>
        <position position="1"/>
    </location>
</feature>
<protein>
    <recommendedName>
        <fullName evidence="4">Transposase IS116/IS110/IS902 family protein</fullName>
    </recommendedName>
</protein>
<organism evidence="2 3">
    <name type="scientific">Acetanaerobacterium elongatum</name>
    <dbReference type="NCBI Taxonomy" id="258515"/>
    <lineage>
        <taxon>Bacteria</taxon>
        <taxon>Bacillati</taxon>
        <taxon>Bacillota</taxon>
        <taxon>Clostridia</taxon>
        <taxon>Eubacteriales</taxon>
        <taxon>Oscillospiraceae</taxon>
        <taxon>Acetanaerobacterium</taxon>
    </lineage>
</organism>
<sequence length="83" mass="9468">PELKNKYLELKKRRGGKKAVIAIARKLLTAIWHILSKNEVYSAKLYRKADKPPAARELTMTQAITFLRSKGFLILDEESGEVL</sequence>
<dbReference type="EMBL" id="FNID01000036">
    <property type="protein sequence ID" value="SDN86820.1"/>
    <property type="molecule type" value="Genomic_DNA"/>
</dbReference>
<evidence type="ECO:0000313" key="3">
    <source>
        <dbReference type="Proteomes" id="UP000199182"/>
    </source>
</evidence>
<proteinExistence type="predicted"/>
<evidence type="ECO:0008006" key="4">
    <source>
        <dbReference type="Google" id="ProtNLM"/>
    </source>
</evidence>
<keyword evidence="3" id="KW-1185">Reference proteome</keyword>
<evidence type="ECO:0000313" key="2">
    <source>
        <dbReference type="EMBL" id="SDN86820.1"/>
    </source>
</evidence>
<gene>
    <name evidence="1" type="ORF">SAMN05192585_11766</name>
    <name evidence="2" type="ORF">SAMN05192585_13636</name>
</gene>
<name>A0A1H0EWR7_9FIRM</name>
<reference evidence="2 3" key="1">
    <citation type="submission" date="2016-10" db="EMBL/GenBank/DDBJ databases">
        <authorList>
            <person name="de Groot N.N."/>
        </authorList>
    </citation>
    <scope>NUCLEOTIDE SEQUENCE [LARGE SCALE GENOMIC DNA]</scope>
    <source>
        <strain evidence="2 3">CGMCC 1.5012</strain>
    </source>
</reference>
<dbReference type="AlphaFoldDB" id="A0A1H0EWR7"/>
<accession>A0A1H0EWR7</accession>
<evidence type="ECO:0000313" key="1">
    <source>
        <dbReference type="EMBL" id="SDN37748.1"/>
    </source>
</evidence>
<dbReference type="Proteomes" id="UP000199182">
    <property type="component" value="Unassembled WGS sequence"/>
</dbReference>